<gene>
    <name evidence="1" type="ORF">GCM10017581_093510</name>
</gene>
<evidence type="ECO:0000313" key="2">
    <source>
        <dbReference type="Proteomes" id="UP001143480"/>
    </source>
</evidence>
<dbReference type="EMBL" id="BSFP01000103">
    <property type="protein sequence ID" value="GLL07597.1"/>
    <property type="molecule type" value="Genomic_DNA"/>
</dbReference>
<dbReference type="AlphaFoldDB" id="A0A9W6KUS3"/>
<evidence type="ECO:0000313" key="1">
    <source>
        <dbReference type="EMBL" id="GLL07597.1"/>
    </source>
</evidence>
<dbReference type="RefSeq" id="WP_261959964.1">
    <property type="nucleotide sequence ID" value="NZ_BAAAXA010000001.1"/>
</dbReference>
<proteinExistence type="predicted"/>
<reference evidence="1" key="2">
    <citation type="submission" date="2023-01" db="EMBL/GenBank/DDBJ databases">
        <authorList>
            <person name="Sun Q."/>
            <person name="Evtushenko L."/>
        </authorList>
    </citation>
    <scope>NUCLEOTIDE SEQUENCE</scope>
    <source>
        <strain evidence="1">VKM Ac-1321</strain>
    </source>
</reference>
<dbReference type="Proteomes" id="UP001143480">
    <property type="component" value="Unassembled WGS sequence"/>
</dbReference>
<accession>A0A9W6KUS3</accession>
<comment type="caution">
    <text evidence="1">The sequence shown here is derived from an EMBL/GenBank/DDBJ whole genome shotgun (WGS) entry which is preliminary data.</text>
</comment>
<sequence>MPEPELIDALCDVTSATVRYDVRDNQGRTMDTLKVIADPAGGYLAVYHCGVGGSRFEVHVATSPDLAEWTWRARLDGFASQPTIVAMPDGGFLVAVEAGGAGTPPWLRLLDYASRADLLAGRALRLFDAPHTQVPKRRHAEGTPNIYAVSADRSHIDVGFHYWRRGKVDRQARGVLTGFADWSARPEPRLDAALEWWGVRGNIGGRDAFTWKGREYLLIEGQTEPGGWHTWRTYLYDVAAEQAWPLPIRTHGGSAAIANPAVTLLDGPSGRPELLVTAYLFHVGAAPGEGGPLQYHRSIRP</sequence>
<organism evidence="1 2">
    <name type="scientific">Dactylosporangium matsuzakiense</name>
    <dbReference type="NCBI Taxonomy" id="53360"/>
    <lineage>
        <taxon>Bacteria</taxon>
        <taxon>Bacillati</taxon>
        <taxon>Actinomycetota</taxon>
        <taxon>Actinomycetes</taxon>
        <taxon>Micromonosporales</taxon>
        <taxon>Micromonosporaceae</taxon>
        <taxon>Dactylosporangium</taxon>
    </lineage>
</organism>
<reference evidence="1" key="1">
    <citation type="journal article" date="2014" name="Int. J. Syst. Evol. Microbiol.">
        <title>Complete genome sequence of Corynebacterium casei LMG S-19264T (=DSM 44701T), isolated from a smear-ripened cheese.</title>
        <authorList>
            <consortium name="US DOE Joint Genome Institute (JGI-PGF)"/>
            <person name="Walter F."/>
            <person name="Albersmeier A."/>
            <person name="Kalinowski J."/>
            <person name="Ruckert C."/>
        </authorList>
    </citation>
    <scope>NUCLEOTIDE SEQUENCE</scope>
    <source>
        <strain evidence="1">VKM Ac-1321</strain>
    </source>
</reference>
<name>A0A9W6KUS3_9ACTN</name>
<keyword evidence="2" id="KW-1185">Reference proteome</keyword>
<protein>
    <submittedName>
        <fullName evidence="1">Uncharacterized protein</fullName>
    </submittedName>
</protein>